<feature type="domain" description="UspA" evidence="2">
    <location>
        <begin position="2"/>
        <end position="125"/>
    </location>
</feature>
<dbReference type="SUPFAM" id="SSF52402">
    <property type="entry name" value="Adenine nucleotide alpha hydrolases-like"/>
    <property type="match status" value="1"/>
</dbReference>
<dbReference type="Gene3D" id="3.40.50.620">
    <property type="entry name" value="HUPs"/>
    <property type="match status" value="1"/>
</dbReference>
<dbReference type="AlphaFoldDB" id="A0A0A6YD05"/>
<evidence type="ECO:0000313" key="3">
    <source>
        <dbReference type="EMBL" id="KHD98347.1"/>
    </source>
</evidence>
<name>A0A0A6YD05_KOCRO</name>
<sequence>MTVVVGYMPTAPGHAALDAAILEAERRGTDLVVVQPRPRRHQPPEIEADIDVEREKLARAGVRYELREPDHDSDPADVILDTAREHGAELIVLGIRRRSPVGKIIMASTAQRVLLESPCPVLCVKAVYD</sequence>
<keyword evidence="4" id="KW-1185">Reference proteome</keyword>
<organism evidence="3 4">
    <name type="scientific">Kocuria rosea subsp. polaris</name>
    <dbReference type="NCBI Taxonomy" id="136273"/>
    <lineage>
        <taxon>Bacteria</taxon>
        <taxon>Bacillati</taxon>
        <taxon>Actinomycetota</taxon>
        <taxon>Actinomycetes</taxon>
        <taxon>Micrococcales</taxon>
        <taxon>Micrococcaceae</taxon>
        <taxon>Kocuria</taxon>
    </lineage>
</organism>
<comment type="similarity">
    <text evidence="1">Belongs to the universal stress protein A family.</text>
</comment>
<dbReference type="Pfam" id="PF00582">
    <property type="entry name" value="Usp"/>
    <property type="match status" value="1"/>
</dbReference>
<gene>
    <name evidence="3" type="ORF">GY22_04640</name>
</gene>
<accession>A0A0A6YD05</accession>
<dbReference type="OrthoDB" id="5419113at2"/>
<dbReference type="InterPro" id="IPR006015">
    <property type="entry name" value="Universal_stress_UspA"/>
</dbReference>
<dbReference type="PANTHER" id="PTHR46268">
    <property type="entry name" value="STRESS RESPONSE PROTEIN NHAX"/>
    <property type="match status" value="1"/>
</dbReference>
<protein>
    <submittedName>
        <fullName evidence="3">Universal stress protein UspA</fullName>
    </submittedName>
</protein>
<evidence type="ECO:0000259" key="2">
    <source>
        <dbReference type="Pfam" id="PF00582"/>
    </source>
</evidence>
<dbReference type="RefSeq" id="WP_035924332.1">
    <property type="nucleotide sequence ID" value="NZ_JSUH01000003.1"/>
</dbReference>
<evidence type="ECO:0000313" key="4">
    <source>
        <dbReference type="Proteomes" id="UP000030466"/>
    </source>
</evidence>
<dbReference type="CDD" id="cd00293">
    <property type="entry name" value="USP-like"/>
    <property type="match status" value="1"/>
</dbReference>
<dbReference type="InterPro" id="IPR006016">
    <property type="entry name" value="UspA"/>
</dbReference>
<proteinExistence type="inferred from homology"/>
<reference evidence="3 4" key="1">
    <citation type="journal article" date="2003" name="Int. J. Syst. Evol. Microbiol.">
        <title>Kocuria polaris sp. nov., an orange-pigmented psychrophilic bacterium isolated from an Antarctic cyanobacterial mat sample.</title>
        <authorList>
            <person name="Reddy G.S."/>
            <person name="Prakash J.S."/>
            <person name="Prabahar V."/>
            <person name="Matsumoto G.I."/>
            <person name="Stackebrandt E."/>
            <person name="Shivaji S."/>
        </authorList>
    </citation>
    <scope>NUCLEOTIDE SEQUENCE [LARGE SCALE GENOMIC DNA]</scope>
    <source>
        <strain evidence="3 4">CMS 76or</strain>
    </source>
</reference>
<dbReference type="PRINTS" id="PR01438">
    <property type="entry name" value="UNVRSLSTRESS"/>
</dbReference>
<evidence type="ECO:0000256" key="1">
    <source>
        <dbReference type="ARBA" id="ARBA00008791"/>
    </source>
</evidence>
<comment type="caution">
    <text evidence="3">The sequence shown here is derived from an EMBL/GenBank/DDBJ whole genome shotgun (WGS) entry which is preliminary data.</text>
</comment>
<dbReference type="InterPro" id="IPR014729">
    <property type="entry name" value="Rossmann-like_a/b/a_fold"/>
</dbReference>
<dbReference type="Proteomes" id="UP000030466">
    <property type="component" value="Unassembled WGS sequence"/>
</dbReference>
<dbReference type="PANTHER" id="PTHR46268:SF6">
    <property type="entry name" value="UNIVERSAL STRESS PROTEIN UP12"/>
    <property type="match status" value="1"/>
</dbReference>
<dbReference type="EMBL" id="JSUH01000003">
    <property type="protein sequence ID" value="KHD98347.1"/>
    <property type="molecule type" value="Genomic_DNA"/>
</dbReference>